<reference evidence="3" key="1">
    <citation type="journal article" date="2019" name="Int. J. Syst. Evol. Microbiol.">
        <title>The Global Catalogue of Microorganisms (GCM) 10K type strain sequencing project: providing services to taxonomists for standard genome sequencing and annotation.</title>
        <authorList>
            <consortium name="The Broad Institute Genomics Platform"/>
            <consortium name="The Broad Institute Genome Sequencing Center for Infectious Disease"/>
            <person name="Wu L."/>
            <person name="Ma J."/>
        </authorList>
    </citation>
    <scope>NUCLEOTIDE SEQUENCE [LARGE SCALE GENOMIC DNA]</scope>
    <source>
        <strain evidence="3">CGMCC 1.15420</strain>
    </source>
</reference>
<keyword evidence="1" id="KW-0812">Transmembrane</keyword>
<evidence type="ECO:0000256" key="1">
    <source>
        <dbReference type="SAM" id="Phobius"/>
    </source>
</evidence>
<organism evidence="2 3">
    <name type="scientific">Paenibacillus aceti</name>
    <dbReference type="NCBI Taxonomy" id="1820010"/>
    <lineage>
        <taxon>Bacteria</taxon>
        <taxon>Bacillati</taxon>
        <taxon>Bacillota</taxon>
        <taxon>Bacilli</taxon>
        <taxon>Bacillales</taxon>
        <taxon>Paenibacillaceae</taxon>
        <taxon>Paenibacillus</taxon>
    </lineage>
</organism>
<protein>
    <submittedName>
        <fullName evidence="2">Uncharacterized protein</fullName>
    </submittedName>
</protein>
<dbReference type="EMBL" id="BMIW01000001">
    <property type="protein sequence ID" value="GGF83452.1"/>
    <property type="molecule type" value="Genomic_DNA"/>
</dbReference>
<accession>A0ABQ1VNI9</accession>
<evidence type="ECO:0000313" key="3">
    <source>
        <dbReference type="Proteomes" id="UP000608420"/>
    </source>
</evidence>
<proteinExistence type="predicted"/>
<dbReference type="Proteomes" id="UP000608420">
    <property type="component" value="Unassembled WGS sequence"/>
</dbReference>
<keyword evidence="3" id="KW-1185">Reference proteome</keyword>
<name>A0ABQ1VNI9_9BACL</name>
<keyword evidence="1" id="KW-0472">Membrane</keyword>
<comment type="caution">
    <text evidence="2">The sequence shown here is derived from an EMBL/GenBank/DDBJ whole genome shotgun (WGS) entry which is preliminary data.</text>
</comment>
<keyword evidence="1" id="KW-1133">Transmembrane helix</keyword>
<evidence type="ECO:0000313" key="2">
    <source>
        <dbReference type="EMBL" id="GGF83452.1"/>
    </source>
</evidence>
<feature type="transmembrane region" description="Helical" evidence="1">
    <location>
        <begin position="21"/>
        <end position="40"/>
    </location>
</feature>
<sequence length="65" mass="7709">MTTNRTYRINFYKTARIALEINIDSNYIEYMICILLFYYITNTNKTLITPREGGSNDDGFWALEK</sequence>
<gene>
    <name evidence="2" type="ORF">GCM10010913_01200</name>
</gene>